<protein>
    <submittedName>
        <fullName evidence="1">Uncharacterized protein</fullName>
    </submittedName>
</protein>
<dbReference type="HOGENOM" id="CLU_3336473_0_0_1"/>
<evidence type="ECO:0000313" key="1">
    <source>
        <dbReference type="EnsemblPlants" id="KQL11059"/>
    </source>
</evidence>
<reference evidence="1" key="2">
    <citation type="submission" date="2018-08" db="UniProtKB">
        <authorList>
            <consortium name="EnsemblPlants"/>
        </authorList>
    </citation>
    <scope>IDENTIFICATION</scope>
    <source>
        <strain evidence="1">Yugu1</strain>
    </source>
</reference>
<keyword evidence="2" id="KW-1185">Reference proteome</keyword>
<proteinExistence type="predicted"/>
<evidence type="ECO:0000313" key="2">
    <source>
        <dbReference type="Proteomes" id="UP000004995"/>
    </source>
</evidence>
<reference evidence="2" key="1">
    <citation type="journal article" date="2012" name="Nat. Biotechnol.">
        <title>Reference genome sequence of the model plant Setaria.</title>
        <authorList>
            <person name="Bennetzen J.L."/>
            <person name="Schmutz J."/>
            <person name="Wang H."/>
            <person name="Percifield R."/>
            <person name="Hawkins J."/>
            <person name="Pontaroli A.C."/>
            <person name="Estep M."/>
            <person name="Feng L."/>
            <person name="Vaughn J.N."/>
            <person name="Grimwood J."/>
            <person name="Jenkins J."/>
            <person name="Barry K."/>
            <person name="Lindquist E."/>
            <person name="Hellsten U."/>
            <person name="Deshpande S."/>
            <person name="Wang X."/>
            <person name="Wu X."/>
            <person name="Mitros T."/>
            <person name="Triplett J."/>
            <person name="Yang X."/>
            <person name="Ye C.Y."/>
            <person name="Mauro-Herrera M."/>
            <person name="Wang L."/>
            <person name="Li P."/>
            <person name="Sharma M."/>
            <person name="Sharma R."/>
            <person name="Ronald P.C."/>
            <person name="Panaud O."/>
            <person name="Kellogg E.A."/>
            <person name="Brutnell T.P."/>
            <person name="Doust A.N."/>
            <person name="Tuskan G.A."/>
            <person name="Rokhsar D."/>
            <person name="Devos K.M."/>
        </authorList>
    </citation>
    <scope>NUCLEOTIDE SEQUENCE [LARGE SCALE GENOMIC DNA]</scope>
    <source>
        <strain evidence="2">cv. Yugu1</strain>
    </source>
</reference>
<dbReference type="Gramene" id="KQL11059">
    <property type="protein sequence ID" value="KQL11059"/>
    <property type="gene ID" value="SETIT_008882mg"/>
</dbReference>
<sequence length="38" mass="4254">MYRSVTRNIRGNKIVLSGILPQKVSHPFPSHTCLKSST</sequence>
<accession>K3Y3U4</accession>
<dbReference type="Proteomes" id="UP000004995">
    <property type="component" value="Unassembled WGS sequence"/>
</dbReference>
<dbReference type="AlphaFoldDB" id="K3Y3U4"/>
<dbReference type="EnsemblPlants" id="KQL11059">
    <property type="protein sequence ID" value="KQL11059"/>
    <property type="gene ID" value="SETIT_008882mg"/>
</dbReference>
<organism evidence="1 2">
    <name type="scientific">Setaria italica</name>
    <name type="common">Foxtail millet</name>
    <name type="synonym">Panicum italicum</name>
    <dbReference type="NCBI Taxonomy" id="4555"/>
    <lineage>
        <taxon>Eukaryota</taxon>
        <taxon>Viridiplantae</taxon>
        <taxon>Streptophyta</taxon>
        <taxon>Embryophyta</taxon>
        <taxon>Tracheophyta</taxon>
        <taxon>Spermatophyta</taxon>
        <taxon>Magnoliopsida</taxon>
        <taxon>Liliopsida</taxon>
        <taxon>Poales</taxon>
        <taxon>Poaceae</taxon>
        <taxon>PACMAD clade</taxon>
        <taxon>Panicoideae</taxon>
        <taxon>Panicodae</taxon>
        <taxon>Paniceae</taxon>
        <taxon>Cenchrinae</taxon>
        <taxon>Setaria</taxon>
    </lineage>
</organism>
<name>K3Y3U4_SETIT</name>
<dbReference type="InParanoid" id="K3Y3U4"/>
<dbReference type="EMBL" id="AGNK02002562">
    <property type="status" value="NOT_ANNOTATED_CDS"/>
    <property type="molecule type" value="Genomic_DNA"/>
</dbReference>